<feature type="transmembrane region" description="Helical" evidence="10">
    <location>
        <begin position="399"/>
        <end position="418"/>
    </location>
</feature>
<feature type="transmembrane region" description="Helical" evidence="10">
    <location>
        <begin position="430"/>
        <end position="451"/>
    </location>
</feature>
<feature type="transmembrane region" description="Helical" evidence="10">
    <location>
        <begin position="617"/>
        <end position="638"/>
    </location>
</feature>
<evidence type="ECO:0000256" key="5">
    <source>
        <dbReference type="ARBA" id="ARBA00022842"/>
    </source>
</evidence>
<evidence type="ECO:0000313" key="11">
    <source>
        <dbReference type="EMBL" id="LAC26896.1"/>
    </source>
</evidence>
<keyword evidence="5" id="KW-0460">Magnesium</keyword>
<feature type="transmembrane region" description="Helical" evidence="10">
    <location>
        <begin position="784"/>
        <end position="804"/>
    </location>
</feature>
<feature type="transmembrane region" description="Helical" evidence="10">
    <location>
        <begin position="690"/>
        <end position="708"/>
    </location>
</feature>
<dbReference type="Pfam" id="PF03030">
    <property type="entry name" value="H_PPase"/>
    <property type="match status" value="1"/>
</dbReference>
<dbReference type="PANTHER" id="PTHR31998">
    <property type="entry name" value="K(+)-INSENSITIVE PYROPHOSPHATE-ENERGIZED PROTON PUMP"/>
    <property type="match status" value="1"/>
</dbReference>
<proteinExistence type="evidence at transcript level"/>
<dbReference type="NCBIfam" id="TIGR01104">
    <property type="entry name" value="V_PPase"/>
    <property type="match status" value="1"/>
</dbReference>
<evidence type="ECO:0000256" key="8">
    <source>
        <dbReference type="ARBA" id="ARBA00023065"/>
    </source>
</evidence>
<evidence type="ECO:0000256" key="10">
    <source>
        <dbReference type="SAM" id="Phobius"/>
    </source>
</evidence>
<feature type="transmembrane region" description="Helical" evidence="10">
    <location>
        <begin position="83"/>
        <end position="107"/>
    </location>
</feature>
<dbReference type="GO" id="GO:0004427">
    <property type="term" value="F:inorganic diphosphate phosphatase activity"/>
    <property type="evidence" value="ECO:0007669"/>
    <property type="project" value="InterPro"/>
</dbReference>
<name>A0A6A7G7M3_9CRUS</name>
<comment type="subcellular location">
    <subcellularLocation>
        <location evidence="1">Endomembrane system</location>
        <topology evidence="1">Multi-pass membrane protein</topology>
    </subcellularLocation>
</comment>
<feature type="transmembrane region" description="Helical" evidence="10">
    <location>
        <begin position="175"/>
        <end position="195"/>
    </location>
</feature>
<keyword evidence="8" id="KW-0406">Ion transport</keyword>
<evidence type="ECO:0000256" key="4">
    <source>
        <dbReference type="ARBA" id="ARBA00022692"/>
    </source>
</evidence>
<protein>
    <recommendedName>
        <fullName evidence="2">H(+)-exporting diphosphatase</fullName>
        <ecNumber evidence="2">7.1.3.1</ecNumber>
    </recommendedName>
</protein>
<evidence type="ECO:0000256" key="2">
    <source>
        <dbReference type="ARBA" id="ARBA00013242"/>
    </source>
</evidence>
<feature type="transmembrane region" description="Helical" evidence="10">
    <location>
        <begin position="720"/>
        <end position="739"/>
    </location>
</feature>
<dbReference type="GO" id="GO:0012505">
    <property type="term" value="C:endomembrane system"/>
    <property type="evidence" value="ECO:0007669"/>
    <property type="project" value="UniProtKB-SubCell"/>
</dbReference>
<feature type="transmembrane region" description="Helical" evidence="10">
    <location>
        <begin position="515"/>
        <end position="534"/>
    </location>
</feature>
<dbReference type="EMBL" id="IACT01007783">
    <property type="protein sequence ID" value="LAC26896.1"/>
    <property type="molecule type" value="mRNA"/>
</dbReference>
<evidence type="ECO:0000256" key="3">
    <source>
        <dbReference type="ARBA" id="ARBA00022448"/>
    </source>
</evidence>
<dbReference type="GO" id="GO:0009678">
    <property type="term" value="F:diphosphate hydrolysis-driven proton transmembrane transporter activity"/>
    <property type="evidence" value="ECO:0007669"/>
    <property type="project" value="UniProtKB-EC"/>
</dbReference>
<feature type="transmembrane region" description="Helical" evidence="10">
    <location>
        <begin position="359"/>
        <end position="379"/>
    </location>
</feature>
<dbReference type="EC" id="7.1.3.1" evidence="2"/>
<dbReference type="PIRSF" id="PIRSF001265">
    <property type="entry name" value="H+-PPase"/>
    <property type="match status" value="1"/>
</dbReference>
<keyword evidence="3" id="KW-0813">Transport</keyword>
<keyword evidence="9 10" id="KW-0472">Membrane</keyword>
<sequence length="811" mass="86811">MNHHHHSVLNNRMLKNLDEVSLTVADDGYEDEPLIRRDINVLTSTQLVQQTIAEFDRFVMILGVITIVCCAMSFLSLSGTGCFVLTFVLLICLGSFYLCSWLVKWILAFPDGTPQMRHVSDAIKEGAEGFLRIQYTTITIIACVTAVAISVIYLFRDTLPDDLNHFAMASTTGCAFLLGAFCSGFSGYIGVWISVRVNVRVAAAAARNSFNDALVLSFRGGAVSAILSASMCILGISFLYLLCNIIFVNIIGVPSRRIPMLLAGYGFGASFVALFMQLGGGIFTKAADIGADMCGKIEKDIPEDDPRNPAVIADLVGDNVGDTAGSMADVFESIAAEIIGTMILGGSLAEEAQIARPELYVFFPLIIHAFDLIVSTAGILTVRSRSDSEDALWSMKRGYLVSVVLAINAFAFSTRYMLHTESHPRAWLHFFGCGLIGLATAYLLILITQYYTDYNYAPVKKIAAASSTGHGTNIIAGIAVGMESTGPPVLVISISLLSSYTLGSTSGLPASTSGLFGVAVTTMGMLCTAVYILSMNNFGPIADNAGGIIEMGHQDASVRAITDRLDAVGNVTKAATKGYAVGGSALACFVLFQAFLDEIRSFLKDNSALQTVNLMRVEVMIGGLLGIMMIFVFTGWTIDAVGQTAQQVVWEVRRQFKQKPGIFDGTERPEYGTCVEIVTKAALREMIRPATFALACPVLVGLVFRIYGRYVNSPLLGVEVLSAFVLCGTLSGLVMAIFLDNSGGAWDNAKKLLEKNGAKGTDAHFAAVTGDTVGDPFKDTAGPALHVIITTMATTVLVLGPLYINTDMLSN</sequence>
<organism evidence="11">
    <name type="scientific">Hirondellea gigas</name>
    <dbReference type="NCBI Taxonomy" id="1518452"/>
    <lineage>
        <taxon>Eukaryota</taxon>
        <taxon>Metazoa</taxon>
        <taxon>Ecdysozoa</taxon>
        <taxon>Arthropoda</taxon>
        <taxon>Crustacea</taxon>
        <taxon>Multicrustacea</taxon>
        <taxon>Malacostraca</taxon>
        <taxon>Eumalacostraca</taxon>
        <taxon>Peracarida</taxon>
        <taxon>Amphipoda</taxon>
        <taxon>Amphilochidea</taxon>
        <taxon>Lysianassida</taxon>
        <taxon>Lysianassidira</taxon>
        <taxon>Lysianassoidea</taxon>
        <taxon>Lysianassidae</taxon>
        <taxon>Hirondellea</taxon>
    </lineage>
</organism>
<feature type="transmembrane region" description="Helical" evidence="10">
    <location>
        <begin position="216"/>
        <end position="242"/>
    </location>
</feature>
<evidence type="ECO:0000256" key="9">
    <source>
        <dbReference type="ARBA" id="ARBA00023136"/>
    </source>
</evidence>
<dbReference type="GO" id="GO:0016020">
    <property type="term" value="C:membrane"/>
    <property type="evidence" value="ECO:0007669"/>
    <property type="project" value="InterPro"/>
</dbReference>
<feature type="transmembrane region" description="Helical" evidence="10">
    <location>
        <begin position="262"/>
        <end position="283"/>
    </location>
</feature>
<feature type="transmembrane region" description="Helical" evidence="10">
    <location>
        <begin position="58"/>
        <end position="77"/>
    </location>
</feature>
<feature type="transmembrane region" description="Helical" evidence="10">
    <location>
        <begin position="133"/>
        <end position="155"/>
    </location>
</feature>
<dbReference type="NCBIfam" id="NF001960">
    <property type="entry name" value="PRK00733.3-5"/>
    <property type="match status" value="1"/>
</dbReference>
<accession>A0A6A7G7M3</accession>
<keyword evidence="4 10" id="KW-0812">Transmembrane</keyword>
<dbReference type="HAMAP" id="MF_01129">
    <property type="entry name" value="PPase_energized_pump"/>
    <property type="match status" value="1"/>
</dbReference>
<dbReference type="AlphaFoldDB" id="A0A6A7G7M3"/>
<keyword evidence="7 10" id="KW-1133">Transmembrane helix</keyword>
<evidence type="ECO:0000256" key="7">
    <source>
        <dbReference type="ARBA" id="ARBA00022989"/>
    </source>
</evidence>
<evidence type="ECO:0000256" key="1">
    <source>
        <dbReference type="ARBA" id="ARBA00004127"/>
    </source>
</evidence>
<keyword evidence="6" id="KW-1278">Translocase</keyword>
<dbReference type="NCBIfam" id="NF001953">
    <property type="entry name" value="PRK00733.2-1"/>
    <property type="match status" value="1"/>
</dbReference>
<dbReference type="InterPro" id="IPR004131">
    <property type="entry name" value="PPase-energised_H-pump"/>
</dbReference>
<reference evidence="11" key="1">
    <citation type="submission" date="2017-11" db="EMBL/GenBank/DDBJ databases">
        <title>The sensing device of the deep-sea amphipod.</title>
        <authorList>
            <person name="Kobayashi H."/>
            <person name="Nagahama T."/>
            <person name="Arai W."/>
            <person name="Sasagawa Y."/>
            <person name="Umeda M."/>
            <person name="Hayashi T."/>
            <person name="Nikaido I."/>
            <person name="Watanabe H."/>
            <person name="Oguri K."/>
            <person name="Kitazato H."/>
            <person name="Fujioka K."/>
            <person name="Kido Y."/>
            <person name="Takami H."/>
        </authorList>
    </citation>
    <scope>NUCLEOTIDE SEQUENCE</scope>
    <source>
        <tissue evidence="11">Whole body</tissue>
    </source>
</reference>
<feature type="transmembrane region" description="Helical" evidence="10">
    <location>
        <begin position="578"/>
        <end position="596"/>
    </location>
</feature>
<evidence type="ECO:0000256" key="6">
    <source>
        <dbReference type="ARBA" id="ARBA00022967"/>
    </source>
</evidence>